<reference evidence="2" key="1">
    <citation type="submission" date="2022-11" db="EMBL/GenBank/DDBJ databases">
        <authorList>
            <person name="Petersen C."/>
        </authorList>
    </citation>
    <scope>NUCLEOTIDE SEQUENCE</scope>
    <source>
        <strain evidence="2">IBT 30761</strain>
    </source>
</reference>
<evidence type="ECO:0008006" key="4">
    <source>
        <dbReference type="Google" id="ProtNLM"/>
    </source>
</evidence>
<feature type="region of interest" description="Disordered" evidence="1">
    <location>
        <begin position="32"/>
        <end position="51"/>
    </location>
</feature>
<dbReference type="EMBL" id="JAPQKI010000005">
    <property type="protein sequence ID" value="KAJ5099260.1"/>
    <property type="molecule type" value="Genomic_DNA"/>
</dbReference>
<gene>
    <name evidence="2" type="ORF">N7532_006261</name>
</gene>
<accession>A0A9W9FFG6</accession>
<dbReference type="RefSeq" id="XP_056474914.1">
    <property type="nucleotide sequence ID" value="XM_056618755.1"/>
</dbReference>
<name>A0A9W9FFG6_9EURO</name>
<dbReference type="GeneID" id="81357734"/>
<dbReference type="Proteomes" id="UP001149074">
    <property type="component" value="Unassembled WGS sequence"/>
</dbReference>
<reference evidence="2" key="2">
    <citation type="journal article" date="2023" name="IMA Fungus">
        <title>Comparative genomic study of the Penicillium genus elucidates a diverse pangenome and 15 lateral gene transfer events.</title>
        <authorList>
            <person name="Petersen C."/>
            <person name="Sorensen T."/>
            <person name="Nielsen M.R."/>
            <person name="Sondergaard T.E."/>
            <person name="Sorensen J.L."/>
            <person name="Fitzpatrick D.A."/>
            <person name="Frisvad J.C."/>
            <person name="Nielsen K.L."/>
        </authorList>
    </citation>
    <scope>NUCLEOTIDE SEQUENCE</scope>
    <source>
        <strain evidence="2">IBT 30761</strain>
    </source>
</reference>
<feature type="compositionally biased region" description="Polar residues" evidence="1">
    <location>
        <begin position="91"/>
        <end position="100"/>
    </location>
</feature>
<evidence type="ECO:0000256" key="1">
    <source>
        <dbReference type="SAM" id="MobiDB-lite"/>
    </source>
</evidence>
<proteinExistence type="predicted"/>
<keyword evidence="3" id="KW-1185">Reference proteome</keyword>
<feature type="compositionally biased region" description="Polar residues" evidence="1">
    <location>
        <begin position="32"/>
        <end position="46"/>
    </location>
</feature>
<dbReference type="Gene3D" id="6.10.280.230">
    <property type="match status" value="1"/>
</dbReference>
<dbReference type="AlphaFoldDB" id="A0A9W9FFG6"/>
<feature type="region of interest" description="Disordered" evidence="1">
    <location>
        <begin position="61"/>
        <end position="119"/>
    </location>
</feature>
<evidence type="ECO:0000313" key="3">
    <source>
        <dbReference type="Proteomes" id="UP001149074"/>
    </source>
</evidence>
<comment type="caution">
    <text evidence="2">The sequence shown here is derived from an EMBL/GenBank/DDBJ whole genome shotgun (WGS) entry which is preliminary data.</text>
</comment>
<protein>
    <recommendedName>
        <fullName evidence="4">Peroxin 20</fullName>
    </recommendedName>
</protein>
<sequence>MGDALCGPSNALQNFQKHASTDRTLQQDRLTTRHSANQQGFRSQNPHDGILDPEFAAFEANHGGPPLQDLQHPAHFRGPAQLPHAPYPTANWASDFQNLHISGPSAPQVHTPPVAQAPGGWHQEFLKQQQQQPTPAQHMQAQPMANRGFQPTFAPSYGAFNTPMNMQQQMPQNTQQSSQAPSEQFDDAAFEAAFDQARANLEHLLESEVSSQTETSFEEMSQADPGTVLPDEVLEPEIRIGSDRIGPGQVKEDPLERIHDNDALAQTAGQLIDNLRHEQSKKFKESSFMELMRRVRDREVEVEGEHFREVSNNT</sequence>
<evidence type="ECO:0000313" key="2">
    <source>
        <dbReference type="EMBL" id="KAJ5099260.1"/>
    </source>
</evidence>
<dbReference type="OrthoDB" id="5407351at2759"/>
<organism evidence="2 3">
    <name type="scientific">Penicillium argentinense</name>
    <dbReference type="NCBI Taxonomy" id="1131581"/>
    <lineage>
        <taxon>Eukaryota</taxon>
        <taxon>Fungi</taxon>
        <taxon>Dikarya</taxon>
        <taxon>Ascomycota</taxon>
        <taxon>Pezizomycotina</taxon>
        <taxon>Eurotiomycetes</taxon>
        <taxon>Eurotiomycetidae</taxon>
        <taxon>Eurotiales</taxon>
        <taxon>Aspergillaceae</taxon>
        <taxon>Penicillium</taxon>
    </lineage>
</organism>